<evidence type="ECO:0000256" key="6">
    <source>
        <dbReference type="SAM" id="MobiDB-lite"/>
    </source>
</evidence>
<feature type="compositionally biased region" description="Basic residues" evidence="6">
    <location>
        <begin position="15"/>
        <end position="25"/>
    </location>
</feature>
<keyword evidence="10" id="KW-1185">Reference proteome</keyword>
<dbReference type="InterPro" id="IPR050090">
    <property type="entry name" value="Tyrosine_recombinase_XerCD"/>
</dbReference>
<dbReference type="Proteomes" id="UP001296873">
    <property type="component" value="Unassembled WGS sequence"/>
</dbReference>
<evidence type="ECO:0000313" key="10">
    <source>
        <dbReference type="Proteomes" id="UP001296873"/>
    </source>
</evidence>
<gene>
    <name evidence="9" type="ORF">CKO28_18440</name>
</gene>
<feature type="compositionally biased region" description="Basic and acidic residues" evidence="6">
    <location>
        <begin position="1"/>
        <end position="14"/>
    </location>
</feature>
<evidence type="ECO:0000256" key="4">
    <source>
        <dbReference type="ARBA" id="ARBA00023172"/>
    </source>
</evidence>
<sequence>MASIQKLKDGDGRNRYKVQVRRKGVRTQTARFDRKRDAEGWAAQQEAAIQENRHFRSAEAKRRTVADLIDRYEKSVLPQKRSQEHQRRQLERWREELGHIVLAELTPGAVAEARDNIAADTVRGDRKRSPGSVNRYLAALGHALKVGAEEWGWLEHSPMSSVRKLKEPKGRVRYLNETERVRLLNACKESREPLLYPIVLIAMLTGMRKGELLSLTWDQVDLERSRVILHDTKNDERRPVSLPRPAREQLEPLQADATSDAVYVFPNADGTKPIDIRAAWEAARELAGLQDFRFHDLRHTTASYLAMNNASVAEIAAVLGHKSLQMTQRYAHLSEQHAADVVERMSQEVMPTDRNTEEL</sequence>
<comment type="similarity">
    <text evidence="1">Belongs to the 'phage' integrase family.</text>
</comment>
<dbReference type="Pfam" id="PF00589">
    <property type="entry name" value="Phage_integrase"/>
    <property type="match status" value="1"/>
</dbReference>
<dbReference type="PANTHER" id="PTHR30349:SF64">
    <property type="entry name" value="PROPHAGE INTEGRASE INTD-RELATED"/>
    <property type="match status" value="1"/>
</dbReference>
<dbReference type="SUPFAM" id="SSF56349">
    <property type="entry name" value="DNA breaking-rejoining enzymes"/>
    <property type="match status" value="1"/>
</dbReference>
<evidence type="ECO:0000256" key="2">
    <source>
        <dbReference type="ARBA" id="ARBA00022908"/>
    </source>
</evidence>
<dbReference type="Gene3D" id="1.10.150.130">
    <property type="match status" value="1"/>
</dbReference>
<keyword evidence="3 5" id="KW-0238">DNA-binding</keyword>
<reference evidence="9 10" key="1">
    <citation type="journal article" date="2020" name="Microorganisms">
        <title>Osmotic Adaptation and Compatible Solute Biosynthesis of Phototrophic Bacteria as Revealed from Genome Analyses.</title>
        <authorList>
            <person name="Imhoff J.F."/>
            <person name="Rahn T."/>
            <person name="Kunzel S."/>
            <person name="Keller A."/>
            <person name="Neulinger S.C."/>
        </authorList>
    </citation>
    <scope>NUCLEOTIDE SEQUENCE [LARGE SCALE GENOMIC DNA]</scope>
    <source>
        <strain evidence="9 10">DSM 9895</strain>
    </source>
</reference>
<proteinExistence type="inferred from homology"/>
<evidence type="ECO:0000313" key="9">
    <source>
        <dbReference type="EMBL" id="MBK1670016.1"/>
    </source>
</evidence>
<dbReference type="InterPro" id="IPR002104">
    <property type="entry name" value="Integrase_catalytic"/>
</dbReference>
<evidence type="ECO:0000256" key="1">
    <source>
        <dbReference type="ARBA" id="ARBA00008857"/>
    </source>
</evidence>
<dbReference type="PROSITE" id="PS51898">
    <property type="entry name" value="TYR_RECOMBINASE"/>
    <property type="match status" value="1"/>
</dbReference>
<organism evidence="9 10">
    <name type="scientific">Rhodovibrio sodomensis</name>
    <dbReference type="NCBI Taxonomy" id="1088"/>
    <lineage>
        <taxon>Bacteria</taxon>
        <taxon>Pseudomonadati</taxon>
        <taxon>Pseudomonadota</taxon>
        <taxon>Alphaproteobacteria</taxon>
        <taxon>Rhodospirillales</taxon>
        <taxon>Rhodovibrionaceae</taxon>
        <taxon>Rhodovibrio</taxon>
    </lineage>
</organism>
<dbReference type="InterPro" id="IPR013762">
    <property type="entry name" value="Integrase-like_cat_sf"/>
</dbReference>
<accession>A0ABS1DJ40</accession>
<protein>
    <submittedName>
        <fullName evidence="9">Integrase</fullName>
    </submittedName>
</protein>
<keyword evidence="2" id="KW-0229">DNA integration</keyword>
<name>A0ABS1DJ40_9PROT</name>
<feature type="domain" description="Tyr recombinase" evidence="7">
    <location>
        <begin position="170"/>
        <end position="343"/>
    </location>
</feature>
<dbReference type="InterPro" id="IPR010998">
    <property type="entry name" value="Integrase_recombinase_N"/>
</dbReference>
<dbReference type="PROSITE" id="PS51900">
    <property type="entry name" value="CB"/>
    <property type="match status" value="1"/>
</dbReference>
<evidence type="ECO:0000256" key="5">
    <source>
        <dbReference type="PROSITE-ProRule" id="PRU01248"/>
    </source>
</evidence>
<keyword evidence="4" id="KW-0233">DNA recombination</keyword>
<evidence type="ECO:0000259" key="7">
    <source>
        <dbReference type="PROSITE" id="PS51898"/>
    </source>
</evidence>
<feature type="domain" description="Core-binding (CB)" evidence="8">
    <location>
        <begin position="63"/>
        <end position="148"/>
    </location>
</feature>
<dbReference type="InterPro" id="IPR011010">
    <property type="entry name" value="DNA_brk_join_enz"/>
</dbReference>
<dbReference type="Gene3D" id="1.10.443.10">
    <property type="entry name" value="Intergrase catalytic core"/>
    <property type="match status" value="1"/>
</dbReference>
<comment type="caution">
    <text evidence="9">The sequence shown here is derived from an EMBL/GenBank/DDBJ whole genome shotgun (WGS) entry which is preliminary data.</text>
</comment>
<dbReference type="PANTHER" id="PTHR30349">
    <property type="entry name" value="PHAGE INTEGRASE-RELATED"/>
    <property type="match status" value="1"/>
</dbReference>
<dbReference type="RefSeq" id="WP_200342358.1">
    <property type="nucleotide sequence ID" value="NZ_NRRL01000071.1"/>
</dbReference>
<dbReference type="InterPro" id="IPR044068">
    <property type="entry name" value="CB"/>
</dbReference>
<evidence type="ECO:0000256" key="3">
    <source>
        <dbReference type="ARBA" id="ARBA00023125"/>
    </source>
</evidence>
<feature type="region of interest" description="Disordered" evidence="6">
    <location>
        <begin position="1"/>
        <end position="39"/>
    </location>
</feature>
<dbReference type="CDD" id="cd00796">
    <property type="entry name" value="INT_Rci_Hp1_C"/>
    <property type="match status" value="1"/>
</dbReference>
<evidence type="ECO:0000259" key="8">
    <source>
        <dbReference type="PROSITE" id="PS51900"/>
    </source>
</evidence>
<dbReference type="EMBL" id="NRRL01000071">
    <property type="protein sequence ID" value="MBK1670016.1"/>
    <property type="molecule type" value="Genomic_DNA"/>
</dbReference>